<feature type="compositionally biased region" description="Acidic residues" evidence="2">
    <location>
        <begin position="97"/>
        <end position="122"/>
    </location>
</feature>
<feature type="compositionally biased region" description="Polar residues" evidence="2">
    <location>
        <begin position="224"/>
        <end position="240"/>
    </location>
</feature>
<evidence type="ECO:0000256" key="2">
    <source>
        <dbReference type="SAM" id="MobiDB-lite"/>
    </source>
</evidence>
<feature type="region of interest" description="Disordered" evidence="2">
    <location>
        <begin position="378"/>
        <end position="490"/>
    </location>
</feature>
<sequence>MLRRPPTTLTLTAEDIAAYEDRRYVQLQAQLQTQAQAQAKAQAQAQSQAQAQLQSRSQATRTQLRQHGLPQLSTMDTSMSSPDGSIDEAMEDAASADLDDDDENEEDEEDDDEDDDDDDDDPFTTQRHLQRAALGSARAISPGAQRSAYVQQMRARGGRHARSQSHTQTHSYTHAHAQTQTQAHSHATSIPTSTSAYTSAAATRAQRITGSVSASALPPAAPLGQSSQPASHLQQTPVQSTAQGGTTAMARGGRGGRQASEPPPAPARVTRSRDERIGIAPGARWHSDLAAHEVEDSAYTGPRIRSRSQTPEAALPTVRRIRLRTRGETGTSLTVQLQESPRDDLMQLDGQSEEEHSSEAYEDVYTADLQAEEVPVPAEANVEAGSPIPARQRRQRRSQTMHLAGRAAPTAHPMHARGSSDTTNISTMGGRGPRVGMSDSFASINTPPTTRNGHNRYTIGAAAPEEEEEEEGEEGEDDDYDDDDDRMRID</sequence>
<feature type="region of interest" description="Disordered" evidence="2">
    <location>
        <begin position="210"/>
        <end position="274"/>
    </location>
</feature>
<feature type="region of interest" description="Disordered" evidence="2">
    <location>
        <begin position="338"/>
        <end position="358"/>
    </location>
</feature>
<keyword evidence="1" id="KW-0833">Ubl conjugation pathway</keyword>
<keyword evidence="4" id="KW-1185">Reference proteome</keyword>
<accession>A0A1W2TBT1</accession>
<protein>
    <recommendedName>
        <fullName evidence="5">Anaphase-promoting complex, subunit CDC26</fullName>
    </recommendedName>
</protein>
<dbReference type="GO" id="GO:0031145">
    <property type="term" value="P:anaphase-promoting complex-dependent catabolic process"/>
    <property type="evidence" value="ECO:0007669"/>
    <property type="project" value="InterPro"/>
</dbReference>
<dbReference type="AlphaFoldDB" id="A0A1W2TBT1"/>
<dbReference type="Pfam" id="PF10471">
    <property type="entry name" value="ANAPC_CDC26"/>
    <property type="match status" value="1"/>
</dbReference>
<name>A0A1W2TBT1_ROSNE</name>
<dbReference type="Proteomes" id="UP000054516">
    <property type="component" value="Unassembled WGS sequence"/>
</dbReference>
<dbReference type="EMBL" id="DF977455">
    <property type="protein sequence ID" value="GAP85362.1"/>
    <property type="molecule type" value="Genomic_DNA"/>
</dbReference>
<evidence type="ECO:0000256" key="1">
    <source>
        <dbReference type="ARBA" id="ARBA00022786"/>
    </source>
</evidence>
<feature type="compositionally biased region" description="Low complexity" evidence="2">
    <location>
        <begin position="38"/>
        <end position="59"/>
    </location>
</feature>
<evidence type="ECO:0000313" key="4">
    <source>
        <dbReference type="Proteomes" id="UP000054516"/>
    </source>
</evidence>
<reference evidence="3" key="1">
    <citation type="submission" date="2016-03" db="EMBL/GenBank/DDBJ databases">
        <title>Draft genome sequence of Rosellinia necatrix.</title>
        <authorList>
            <person name="Kanematsu S."/>
        </authorList>
    </citation>
    <scope>NUCLEOTIDE SEQUENCE [LARGE SCALE GENOMIC DNA]</scope>
    <source>
        <strain evidence="3">W97</strain>
    </source>
</reference>
<organism evidence="3">
    <name type="scientific">Rosellinia necatrix</name>
    <name type="common">White root-rot fungus</name>
    <dbReference type="NCBI Taxonomy" id="77044"/>
    <lineage>
        <taxon>Eukaryota</taxon>
        <taxon>Fungi</taxon>
        <taxon>Dikarya</taxon>
        <taxon>Ascomycota</taxon>
        <taxon>Pezizomycotina</taxon>
        <taxon>Sordariomycetes</taxon>
        <taxon>Xylariomycetidae</taxon>
        <taxon>Xylariales</taxon>
        <taxon>Xylariaceae</taxon>
        <taxon>Rosellinia</taxon>
    </lineage>
</organism>
<feature type="compositionally biased region" description="Low complexity" evidence="2">
    <location>
        <begin position="241"/>
        <end position="251"/>
    </location>
</feature>
<feature type="compositionally biased region" description="Polar residues" evidence="2">
    <location>
        <begin position="440"/>
        <end position="452"/>
    </location>
</feature>
<dbReference type="OrthoDB" id="4776916at2759"/>
<proteinExistence type="predicted"/>
<dbReference type="InterPro" id="IPR018860">
    <property type="entry name" value="APC_suCDC26"/>
</dbReference>
<feature type="compositionally biased region" description="Polar residues" evidence="2">
    <location>
        <begin position="60"/>
        <end position="83"/>
    </location>
</feature>
<evidence type="ECO:0008006" key="5">
    <source>
        <dbReference type="Google" id="ProtNLM"/>
    </source>
</evidence>
<feature type="compositionally biased region" description="Low complexity" evidence="2">
    <location>
        <begin position="164"/>
        <end position="195"/>
    </location>
</feature>
<evidence type="ECO:0000313" key="3">
    <source>
        <dbReference type="EMBL" id="GAP85362.1"/>
    </source>
</evidence>
<feature type="compositionally biased region" description="Acidic residues" evidence="2">
    <location>
        <begin position="464"/>
        <end position="484"/>
    </location>
</feature>
<feature type="region of interest" description="Disordered" evidence="2">
    <location>
        <begin position="38"/>
        <end position="195"/>
    </location>
</feature>
<gene>
    <name evidence="3" type="ORF">SAMD00023353_1001520</name>
</gene>
<dbReference type="GO" id="GO:0005680">
    <property type="term" value="C:anaphase-promoting complex"/>
    <property type="evidence" value="ECO:0007669"/>
    <property type="project" value="InterPro"/>
</dbReference>